<proteinExistence type="inferred from homology"/>
<evidence type="ECO:0000256" key="2">
    <source>
        <dbReference type="ARBA" id="ARBA00022747"/>
    </source>
</evidence>
<dbReference type="InterPro" id="IPR044946">
    <property type="entry name" value="Restrct_endonuc_typeI_TRD_sf"/>
</dbReference>
<dbReference type="Gene3D" id="3.90.220.20">
    <property type="entry name" value="DNA methylase specificity domains"/>
    <property type="match status" value="2"/>
</dbReference>
<dbReference type="InterPro" id="IPR052021">
    <property type="entry name" value="Type-I_RS_S_subunit"/>
</dbReference>
<comment type="similarity">
    <text evidence="1">Belongs to the type-I restriction system S methylase family.</text>
</comment>
<dbReference type="GO" id="GO:0003677">
    <property type="term" value="F:DNA binding"/>
    <property type="evidence" value="ECO:0007669"/>
    <property type="project" value="UniProtKB-KW"/>
</dbReference>
<feature type="domain" description="Type I restriction modification DNA specificity" evidence="4">
    <location>
        <begin position="268"/>
        <end position="364"/>
    </location>
</feature>
<dbReference type="Gene3D" id="1.10.287.1120">
    <property type="entry name" value="Bipartite methylase S protein"/>
    <property type="match status" value="1"/>
</dbReference>
<dbReference type="InterPro" id="IPR000055">
    <property type="entry name" value="Restrct_endonuc_typeI_TRD"/>
</dbReference>
<dbReference type="OrthoDB" id="164285at2"/>
<dbReference type="GO" id="GO:0009307">
    <property type="term" value="P:DNA restriction-modification system"/>
    <property type="evidence" value="ECO:0007669"/>
    <property type="project" value="UniProtKB-KW"/>
</dbReference>
<dbReference type="AlphaFoldDB" id="A0A562MMQ3"/>
<protein>
    <submittedName>
        <fullName evidence="5">Type I restriction enzyme S subunit</fullName>
    </submittedName>
</protein>
<gene>
    <name evidence="5" type="ORF">IQ26_06878</name>
</gene>
<keyword evidence="2" id="KW-0680">Restriction system</keyword>
<feature type="domain" description="Type I restriction modification DNA specificity" evidence="4">
    <location>
        <begin position="3"/>
        <end position="171"/>
    </location>
</feature>
<name>A0A562MMQ3_9HYPH</name>
<dbReference type="PANTHER" id="PTHR30408:SF12">
    <property type="entry name" value="TYPE I RESTRICTION ENZYME MJAVIII SPECIFICITY SUBUNIT"/>
    <property type="match status" value="1"/>
</dbReference>
<dbReference type="PANTHER" id="PTHR30408">
    <property type="entry name" value="TYPE-1 RESTRICTION ENZYME ECOKI SPECIFICITY PROTEIN"/>
    <property type="match status" value="1"/>
</dbReference>
<accession>A0A562MMQ3</accession>
<dbReference type="RefSeq" id="WP_145722829.1">
    <property type="nucleotide sequence ID" value="NZ_BSPF01000062.1"/>
</dbReference>
<dbReference type="EMBL" id="VLKT01000073">
    <property type="protein sequence ID" value="TWI21202.1"/>
    <property type="molecule type" value="Genomic_DNA"/>
</dbReference>
<dbReference type="SUPFAM" id="SSF116734">
    <property type="entry name" value="DNA methylase specificity domain"/>
    <property type="match status" value="2"/>
</dbReference>
<keyword evidence="6" id="KW-1185">Reference proteome</keyword>
<evidence type="ECO:0000313" key="6">
    <source>
        <dbReference type="Proteomes" id="UP000317122"/>
    </source>
</evidence>
<organism evidence="5 6">
    <name type="scientific">Mesorhizobium tianshanense</name>
    <dbReference type="NCBI Taxonomy" id="39844"/>
    <lineage>
        <taxon>Bacteria</taxon>
        <taxon>Pseudomonadati</taxon>
        <taxon>Pseudomonadota</taxon>
        <taxon>Alphaproteobacteria</taxon>
        <taxon>Hyphomicrobiales</taxon>
        <taxon>Phyllobacteriaceae</taxon>
        <taxon>Mesorhizobium</taxon>
    </lineage>
</organism>
<dbReference type="Pfam" id="PF01420">
    <property type="entry name" value="Methylase_S"/>
    <property type="match status" value="2"/>
</dbReference>
<evidence type="ECO:0000259" key="4">
    <source>
        <dbReference type="Pfam" id="PF01420"/>
    </source>
</evidence>
<keyword evidence="3" id="KW-0238">DNA-binding</keyword>
<sequence length="397" mass="43638">MYPDDWEELSLGSVAQIFTGGTPSRNTPEYWNGDIPWMSSGEINQRVVRSVAERITSAGMANSNARLLAPGTVMMALNGQGKTRGKVALLGIETTCNQSLAGIVADGRRLLPEYLFHSLYNQYQDIRNITGDDARNGLNLGILRSLRVAIPPLDEQQRITEVLRSVDEAIAAADDARKQADATLVTISDEVFTSALTEGASAWQKAHLEKMLDKIIDYRGVPPPKADGGIPLLTAKNVRFGYLDFEPREFIAECDYDSWMRRGLPKPGDIMFTTEAPLGNVAEFPSIKAALGQRTLTLVPDTKRLDAKFLKWLLLSKPAQDLIWSHATGSTAKGIKQRTFRKLIFGFPALDEQRRISSLLEEVAAARDRAKGCIDDYGAMKVALLSDLLSGRVRASA</sequence>
<evidence type="ECO:0000313" key="5">
    <source>
        <dbReference type="EMBL" id="TWI21202.1"/>
    </source>
</evidence>
<evidence type="ECO:0000256" key="1">
    <source>
        <dbReference type="ARBA" id="ARBA00010923"/>
    </source>
</evidence>
<dbReference type="CDD" id="cd17294">
    <property type="entry name" value="RMtype1_S_MmaC7ORF19P_TRD1-CR1_like"/>
    <property type="match status" value="1"/>
</dbReference>
<reference evidence="5 6" key="1">
    <citation type="journal article" date="2015" name="Stand. Genomic Sci.">
        <title>Genomic Encyclopedia of Bacterial and Archaeal Type Strains, Phase III: the genomes of soil and plant-associated and newly described type strains.</title>
        <authorList>
            <person name="Whitman W.B."/>
            <person name="Woyke T."/>
            <person name="Klenk H.P."/>
            <person name="Zhou Y."/>
            <person name="Lilburn T.G."/>
            <person name="Beck B.J."/>
            <person name="De Vos P."/>
            <person name="Vandamme P."/>
            <person name="Eisen J.A."/>
            <person name="Garrity G."/>
            <person name="Hugenholtz P."/>
            <person name="Kyrpides N.C."/>
        </authorList>
    </citation>
    <scope>NUCLEOTIDE SEQUENCE [LARGE SCALE GENOMIC DNA]</scope>
    <source>
        <strain evidence="5 6">CGMCC 1.2546</strain>
    </source>
</reference>
<evidence type="ECO:0000256" key="3">
    <source>
        <dbReference type="ARBA" id="ARBA00023125"/>
    </source>
</evidence>
<dbReference type="Proteomes" id="UP000317122">
    <property type="component" value="Unassembled WGS sequence"/>
</dbReference>
<comment type="caution">
    <text evidence="5">The sequence shown here is derived from an EMBL/GenBank/DDBJ whole genome shotgun (WGS) entry which is preliminary data.</text>
</comment>